<evidence type="ECO:0000313" key="2">
    <source>
        <dbReference type="Proteomes" id="UP000464657"/>
    </source>
</evidence>
<evidence type="ECO:0000313" key="1">
    <source>
        <dbReference type="EMBL" id="QHI37245.1"/>
    </source>
</evidence>
<sequence>MPPNSEEGKARITNIDFFIETSVSMKGYVNANESGNYSLKEVTPFLITDLNTKYNNSVQIYTITDSPEKYPKSNDEFVQDLRSGQILGGKSSQLQHVFGSIIDSVQPNSVSILVTDCIVDLGKINTRTESSLVTQKIYKHLTRKKNFGAAVFQYESDFNGDHYYDMKNTGGKNIKKHPYYNTVLHKRPFYVWVFGEKEAVKEVLSNNIFGTYTNSYFFNLPIHEVSFKILENPKQGKVAINQEKETVLIREASEKRPAIFTLGFNLNEVPKYYHEQFEDLNNFQITPKYIKGIASLKIITDLSNEKKVDNSTISKHKLSHFIQVQFSNVDKDINQINIQLTQDAAKWFDTVHLDEDFKITAQELEGKTFAFKCITDAFERYSKDKKELLNVQLTKINK</sequence>
<protein>
    <submittedName>
        <fullName evidence="1">Uncharacterized protein</fullName>
    </submittedName>
</protein>
<organism evidence="1 2">
    <name type="scientific">Kordia antarctica</name>
    <dbReference type="NCBI Taxonomy" id="1218801"/>
    <lineage>
        <taxon>Bacteria</taxon>
        <taxon>Pseudomonadati</taxon>
        <taxon>Bacteroidota</taxon>
        <taxon>Flavobacteriia</taxon>
        <taxon>Flavobacteriales</taxon>
        <taxon>Flavobacteriaceae</taxon>
        <taxon>Kordia</taxon>
    </lineage>
</organism>
<proteinExistence type="predicted"/>
<dbReference type="AlphaFoldDB" id="A0A7L4ZKW0"/>
<dbReference type="EMBL" id="CP019288">
    <property type="protein sequence ID" value="QHI37245.1"/>
    <property type="molecule type" value="Genomic_DNA"/>
</dbReference>
<accession>A0A7L4ZKW0</accession>
<dbReference type="Proteomes" id="UP000464657">
    <property type="component" value="Chromosome"/>
</dbReference>
<keyword evidence="2" id="KW-1185">Reference proteome</keyword>
<name>A0A7L4ZKW0_9FLAO</name>
<gene>
    <name evidence="1" type="ORF">IMCC3317_26230</name>
</gene>
<dbReference type="KEGG" id="kan:IMCC3317_26230"/>
<reference evidence="1 2" key="1">
    <citation type="journal article" date="2013" name="Int. J. Syst. Evol. Microbiol.">
        <title>Kordia antarctica sp. nov., isolated from Antarctic seawater.</title>
        <authorList>
            <person name="Baek K."/>
            <person name="Choi A."/>
            <person name="Kang I."/>
            <person name="Lee K."/>
            <person name="Cho J.C."/>
        </authorList>
    </citation>
    <scope>NUCLEOTIDE SEQUENCE [LARGE SCALE GENOMIC DNA]</scope>
    <source>
        <strain evidence="1 2">IMCC3317</strain>
    </source>
</reference>